<evidence type="ECO:0000256" key="1">
    <source>
        <dbReference type="SAM" id="Phobius"/>
    </source>
</evidence>
<reference evidence="2 3" key="1">
    <citation type="submission" date="2021-06" db="EMBL/GenBank/DDBJ databases">
        <title>Caerostris extrusa draft genome.</title>
        <authorList>
            <person name="Kono N."/>
            <person name="Arakawa K."/>
        </authorList>
    </citation>
    <scope>NUCLEOTIDE SEQUENCE [LARGE SCALE GENOMIC DNA]</scope>
</reference>
<evidence type="ECO:0000313" key="3">
    <source>
        <dbReference type="Proteomes" id="UP001054945"/>
    </source>
</evidence>
<dbReference type="AlphaFoldDB" id="A0AAV4Q9Z0"/>
<organism evidence="2 3">
    <name type="scientific">Caerostris extrusa</name>
    <name type="common">Bark spider</name>
    <name type="synonym">Caerostris bankana</name>
    <dbReference type="NCBI Taxonomy" id="172846"/>
    <lineage>
        <taxon>Eukaryota</taxon>
        <taxon>Metazoa</taxon>
        <taxon>Ecdysozoa</taxon>
        <taxon>Arthropoda</taxon>
        <taxon>Chelicerata</taxon>
        <taxon>Arachnida</taxon>
        <taxon>Araneae</taxon>
        <taxon>Araneomorphae</taxon>
        <taxon>Entelegynae</taxon>
        <taxon>Araneoidea</taxon>
        <taxon>Araneidae</taxon>
        <taxon>Caerostris</taxon>
    </lineage>
</organism>
<comment type="caution">
    <text evidence="2">The sequence shown here is derived from an EMBL/GenBank/DDBJ whole genome shotgun (WGS) entry which is preliminary data.</text>
</comment>
<keyword evidence="1" id="KW-1133">Transmembrane helix</keyword>
<feature type="transmembrane region" description="Helical" evidence="1">
    <location>
        <begin position="20"/>
        <end position="38"/>
    </location>
</feature>
<keyword evidence="1" id="KW-0472">Membrane</keyword>
<sequence length="196" mass="22421">MDLDEILHEVGDSGKYQNLMLWFVFLPAHLTFGCHAFSQLFMTWTPEHWCQIPELAAANLSDHLIRHLTIPPDLTPSGYSRCSMYKLDYSIHTQHNTIILKEPNTNWTNVTCHSGWIYNTSSNWDRDTVVTKPFDLSLLESILKTSEANECPRMMPSGADKPTSRGILRFDCFFAWVCACSQGPRLIAPHSRLTVF</sequence>
<accession>A0AAV4Q9Z0</accession>
<evidence type="ECO:0000313" key="2">
    <source>
        <dbReference type="EMBL" id="GIY06270.1"/>
    </source>
</evidence>
<keyword evidence="1" id="KW-0812">Transmembrane</keyword>
<name>A0AAV4Q9Z0_CAEEX</name>
<keyword evidence="3" id="KW-1185">Reference proteome</keyword>
<dbReference type="Proteomes" id="UP001054945">
    <property type="component" value="Unassembled WGS sequence"/>
</dbReference>
<dbReference type="EMBL" id="BPLR01005941">
    <property type="protein sequence ID" value="GIY06270.1"/>
    <property type="molecule type" value="Genomic_DNA"/>
</dbReference>
<gene>
    <name evidence="2" type="primary">CarT_7</name>
    <name evidence="2" type="ORF">CEXT_544351</name>
</gene>
<proteinExistence type="predicted"/>
<protein>
    <submittedName>
        <fullName evidence="2">Carcinine transporter</fullName>
    </submittedName>
</protein>